<evidence type="ECO:0000313" key="2">
    <source>
        <dbReference type="EMBL" id="OAV88466.1"/>
    </source>
</evidence>
<sequence length="148" mass="16096">LRAPTTRPSTRACSAGPRADLPGASLRRRVQATHLAQPVHAQTRPARRAPGRPPPSGHPLRHPRHRLRLPPCPEPPDPGRPTGHLAPYLFPPPQPRPARHLCHPGARAGLPPLCLRPLPARDRHLRPLTSPPPPSLCANENHPFVSAP</sequence>
<reference evidence="3" key="4">
    <citation type="submission" date="2025-05" db="UniProtKB">
        <authorList>
            <consortium name="EnsemblFungi"/>
        </authorList>
    </citation>
    <scope>IDENTIFICATION</scope>
    <source>
        <strain evidence="3">isolate 1-1 / race 1 (BBBD)</strain>
    </source>
</reference>
<dbReference type="EMBL" id="ADAS02000174">
    <property type="protein sequence ID" value="OAV88466.1"/>
    <property type="molecule type" value="Genomic_DNA"/>
</dbReference>
<protein>
    <submittedName>
        <fullName evidence="2 3">Uncharacterized protein</fullName>
    </submittedName>
</protein>
<accession>A0A180G712</accession>
<feature type="non-terminal residue" evidence="2">
    <location>
        <position position="148"/>
    </location>
</feature>
<evidence type="ECO:0000256" key="1">
    <source>
        <dbReference type="SAM" id="MobiDB-lite"/>
    </source>
</evidence>
<feature type="compositionally biased region" description="Pro residues" evidence="1">
    <location>
        <begin position="70"/>
        <end position="79"/>
    </location>
</feature>
<feature type="non-terminal residue" evidence="2">
    <location>
        <position position="1"/>
    </location>
</feature>
<proteinExistence type="predicted"/>
<feature type="compositionally biased region" description="Basic residues" evidence="1">
    <location>
        <begin position="59"/>
        <end position="68"/>
    </location>
</feature>
<feature type="region of interest" description="Disordered" evidence="1">
    <location>
        <begin position="122"/>
        <end position="148"/>
    </location>
</feature>
<name>A0A180G712_PUCT1</name>
<dbReference type="EnsemblFungi" id="PTTG_29016-t43_1">
    <property type="protein sequence ID" value="PTTG_29016-t43_1-p1"/>
    <property type="gene ID" value="PTTG_29016"/>
</dbReference>
<feature type="compositionally biased region" description="Polar residues" evidence="1">
    <location>
        <begin position="1"/>
        <end position="12"/>
    </location>
</feature>
<reference evidence="2" key="1">
    <citation type="submission" date="2009-11" db="EMBL/GenBank/DDBJ databases">
        <authorList>
            <consortium name="The Broad Institute Genome Sequencing Platform"/>
            <person name="Ward D."/>
            <person name="Feldgarden M."/>
            <person name="Earl A."/>
            <person name="Young S.K."/>
            <person name="Zeng Q."/>
            <person name="Koehrsen M."/>
            <person name="Alvarado L."/>
            <person name="Berlin A."/>
            <person name="Bochicchio J."/>
            <person name="Borenstein D."/>
            <person name="Chapman S.B."/>
            <person name="Chen Z."/>
            <person name="Engels R."/>
            <person name="Freedman E."/>
            <person name="Gellesch M."/>
            <person name="Goldberg J."/>
            <person name="Griggs A."/>
            <person name="Gujja S."/>
            <person name="Heilman E."/>
            <person name="Heiman D."/>
            <person name="Hepburn T."/>
            <person name="Howarth C."/>
            <person name="Jen D."/>
            <person name="Larson L."/>
            <person name="Lewis B."/>
            <person name="Mehta T."/>
            <person name="Park D."/>
            <person name="Pearson M."/>
            <person name="Roberts A."/>
            <person name="Saif S."/>
            <person name="Shea T."/>
            <person name="Shenoy N."/>
            <person name="Sisk P."/>
            <person name="Stolte C."/>
            <person name="Sykes S."/>
            <person name="Thomson T."/>
            <person name="Walk T."/>
            <person name="White J."/>
            <person name="Yandava C."/>
            <person name="Izard J."/>
            <person name="Baranova O.V."/>
            <person name="Blanton J.M."/>
            <person name="Tanner A.C."/>
            <person name="Dewhirst F.E."/>
            <person name="Haas B."/>
            <person name="Nusbaum C."/>
            <person name="Birren B."/>
        </authorList>
    </citation>
    <scope>NUCLEOTIDE SEQUENCE [LARGE SCALE GENOMIC DNA]</scope>
    <source>
        <strain evidence="2">1-1 BBBD Race 1</strain>
    </source>
</reference>
<reference evidence="2" key="2">
    <citation type="submission" date="2016-05" db="EMBL/GenBank/DDBJ databases">
        <title>Comparative analysis highlights variable genome content of wheat rusts and divergence of the mating loci.</title>
        <authorList>
            <person name="Cuomo C.A."/>
            <person name="Bakkeren G."/>
            <person name="Szabo L."/>
            <person name="Khalil H."/>
            <person name="Joly D."/>
            <person name="Goldberg J."/>
            <person name="Young S."/>
            <person name="Zeng Q."/>
            <person name="Fellers J."/>
        </authorList>
    </citation>
    <scope>NUCLEOTIDE SEQUENCE [LARGE SCALE GENOMIC DNA]</scope>
    <source>
        <strain evidence="2">1-1 BBBD Race 1</strain>
    </source>
</reference>
<reference evidence="3 4" key="3">
    <citation type="journal article" date="2017" name="G3 (Bethesda)">
        <title>Comparative analysis highlights variable genome content of wheat rusts and divergence of the mating loci.</title>
        <authorList>
            <person name="Cuomo C.A."/>
            <person name="Bakkeren G."/>
            <person name="Khalil H.B."/>
            <person name="Panwar V."/>
            <person name="Joly D."/>
            <person name="Linning R."/>
            <person name="Sakthikumar S."/>
            <person name="Song X."/>
            <person name="Adiconis X."/>
            <person name="Fan L."/>
            <person name="Goldberg J.M."/>
            <person name="Levin J.Z."/>
            <person name="Young S."/>
            <person name="Zeng Q."/>
            <person name="Anikster Y."/>
            <person name="Bruce M."/>
            <person name="Wang M."/>
            <person name="Yin C."/>
            <person name="McCallum B."/>
            <person name="Szabo L.J."/>
            <person name="Hulbert S."/>
            <person name="Chen X."/>
            <person name="Fellers J.P."/>
        </authorList>
    </citation>
    <scope>NUCLEOTIDE SEQUENCE</scope>
    <source>
        <strain evidence="4">Isolate 1-1 / race 1 (BBBD)</strain>
        <strain evidence="3">isolate 1-1 / race 1 (BBBD)</strain>
    </source>
</reference>
<organism evidence="2">
    <name type="scientific">Puccinia triticina (isolate 1-1 / race 1 (BBBD))</name>
    <name type="common">Brown leaf rust fungus</name>
    <dbReference type="NCBI Taxonomy" id="630390"/>
    <lineage>
        <taxon>Eukaryota</taxon>
        <taxon>Fungi</taxon>
        <taxon>Dikarya</taxon>
        <taxon>Basidiomycota</taxon>
        <taxon>Pucciniomycotina</taxon>
        <taxon>Pucciniomycetes</taxon>
        <taxon>Pucciniales</taxon>
        <taxon>Pucciniaceae</taxon>
        <taxon>Puccinia</taxon>
    </lineage>
</organism>
<evidence type="ECO:0000313" key="3">
    <source>
        <dbReference type="EnsemblFungi" id="PTTG_29016-t43_1-p1"/>
    </source>
</evidence>
<dbReference type="AlphaFoldDB" id="A0A180G712"/>
<feature type="region of interest" description="Disordered" evidence="1">
    <location>
        <begin position="1"/>
        <end position="104"/>
    </location>
</feature>
<keyword evidence="4" id="KW-1185">Reference proteome</keyword>
<dbReference type="VEuPathDB" id="FungiDB:PTTG_29016"/>
<dbReference type="Proteomes" id="UP000005240">
    <property type="component" value="Unassembled WGS sequence"/>
</dbReference>
<evidence type="ECO:0000313" key="4">
    <source>
        <dbReference type="Proteomes" id="UP000005240"/>
    </source>
</evidence>
<gene>
    <name evidence="2" type="ORF">PTTG_29016</name>
</gene>